<evidence type="ECO:0000313" key="1">
    <source>
        <dbReference type="EMBL" id="SQB34607.1"/>
    </source>
</evidence>
<sequence length="76" mass="8839">MRPESVFITKEKQEDTLSIKGDIKYSMFLGEKVRYFINDKLGKEWIVDHFNSGMDILEGQVFINADKSMAHLIVDK</sequence>
<evidence type="ECO:0008006" key="3">
    <source>
        <dbReference type="Google" id="ProtNLM"/>
    </source>
</evidence>
<dbReference type="AlphaFoldDB" id="A0A2X2W5D2"/>
<protein>
    <recommendedName>
        <fullName evidence="3">Transport-associated OB type 2 domain-containing protein</fullName>
    </recommendedName>
</protein>
<reference evidence="1 2" key="1">
    <citation type="submission" date="2018-06" db="EMBL/GenBank/DDBJ databases">
        <authorList>
            <consortium name="Pathogen Informatics"/>
            <person name="Doyle S."/>
        </authorList>
    </citation>
    <scope>NUCLEOTIDE SEQUENCE [LARGE SCALE GENOMIC DNA]</scope>
    <source>
        <strain evidence="1 2">NCTC13028</strain>
    </source>
</reference>
<dbReference type="Proteomes" id="UP000250223">
    <property type="component" value="Unassembled WGS sequence"/>
</dbReference>
<gene>
    <name evidence="1" type="ORF">NCTC13028_01512</name>
</gene>
<name>A0A2X2W5D2_CLOCO</name>
<proteinExistence type="predicted"/>
<accession>A0A2X2W5D2</accession>
<organism evidence="1 2">
    <name type="scientific">Clostridium cochlearium</name>
    <dbReference type="NCBI Taxonomy" id="1494"/>
    <lineage>
        <taxon>Bacteria</taxon>
        <taxon>Bacillati</taxon>
        <taxon>Bacillota</taxon>
        <taxon>Clostridia</taxon>
        <taxon>Eubacteriales</taxon>
        <taxon>Clostridiaceae</taxon>
        <taxon>Clostridium</taxon>
    </lineage>
</organism>
<evidence type="ECO:0000313" key="2">
    <source>
        <dbReference type="Proteomes" id="UP000250223"/>
    </source>
</evidence>
<dbReference type="InterPro" id="IPR008995">
    <property type="entry name" value="Mo/tungstate-bd_C_term_dom"/>
</dbReference>
<dbReference type="EMBL" id="UAWC01000015">
    <property type="protein sequence ID" value="SQB34607.1"/>
    <property type="molecule type" value="Genomic_DNA"/>
</dbReference>
<dbReference type="RefSeq" id="WP_207657391.1">
    <property type="nucleotide sequence ID" value="NZ_UAWC01000015.1"/>
</dbReference>
<dbReference type="SUPFAM" id="SSF50331">
    <property type="entry name" value="MOP-like"/>
    <property type="match status" value="1"/>
</dbReference>